<dbReference type="SUPFAM" id="SSF101874">
    <property type="entry name" value="YceI-like"/>
    <property type="match status" value="1"/>
</dbReference>
<keyword evidence="3" id="KW-1185">Reference proteome</keyword>
<evidence type="ECO:0000259" key="1">
    <source>
        <dbReference type="Pfam" id="PF04264"/>
    </source>
</evidence>
<dbReference type="Proteomes" id="UP000220102">
    <property type="component" value="Unassembled WGS sequence"/>
</dbReference>
<comment type="caution">
    <text evidence="2">The sequence shown here is derived from an EMBL/GenBank/DDBJ whole genome shotgun (WGS) entry which is preliminary data.</text>
</comment>
<dbReference type="Gene3D" id="2.40.128.110">
    <property type="entry name" value="Lipid/polyisoprenoid-binding, YceI-like"/>
    <property type="match status" value="1"/>
</dbReference>
<protein>
    <recommendedName>
        <fullName evidence="1">Lipid/polyisoprenoid-binding YceI-like domain-containing protein</fullName>
    </recommendedName>
</protein>
<dbReference type="RefSeq" id="WP_098077459.1">
    <property type="nucleotide sequence ID" value="NZ_PDEQ01000008.1"/>
</dbReference>
<sequence length="206" mass="22069">MTPPIPRFLAATIAAGLIILTGFAALNAPTYVFRAEPSDMTISGTSTLHDWTCDVQTIDGRLEASTDTSGSTPIQALTSTQVSIPVESIDCDKDRMNRNLYDAMAAKKYPTILFSLKEATVSPLPDSAETWMNVDAKGELIISGTRKTIDLPLKAEKLDDGSFRFVGETTFKMSSYGVDPPSVMLGTIKTGDEVTIAFDLVAAPPA</sequence>
<proteinExistence type="predicted"/>
<dbReference type="EMBL" id="PDEQ01000008">
    <property type="protein sequence ID" value="PEN12274.1"/>
    <property type="molecule type" value="Genomic_DNA"/>
</dbReference>
<name>A0A2A8CUZ2_9BACT</name>
<accession>A0A2A8CUZ2</accession>
<dbReference type="PANTHER" id="PTHR34406:SF1">
    <property type="entry name" value="PROTEIN YCEI"/>
    <property type="match status" value="1"/>
</dbReference>
<dbReference type="InterPro" id="IPR036761">
    <property type="entry name" value="TTHA0802/YceI-like_sf"/>
</dbReference>
<dbReference type="InterPro" id="IPR007372">
    <property type="entry name" value="Lipid/polyisoprenoid-bd_YceI"/>
</dbReference>
<reference evidence="2 3" key="1">
    <citation type="submission" date="2017-10" db="EMBL/GenBank/DDBJ databases">
        <title>Draft genome of Longibacter Salinarum.</title>
        <authorList>
            <person name="Goh K.M."/>
            <person name="Shamsir M.S."/>
            <person name="Lim S.W."/>
        </authorList>
    </citation>
    <scope>NUCLEOTIDE SEQUENCE [LARGE SCALE GENOMIC DNA]</scope>
    <source>
        <strain evidence="2 3">KCTC 52045</strain>
    </source>
</reference>
<dbReference type="Pfam" id="PF04264">
    <property type="entry name" value="YceI"/>
    <property type="match status" value="1"/>
</dbReference>
<dbReference type="AlphaFoldDB" id="A0A2A8CUZ2"/>
<feature type="domain" description="Lipid/polyisoprenoid-binding YceI-like" evidence="1">
    <location>
        <begin position="52"/>
        <end position="202"/>
    </location>
</feature>
<organism evidence="2 3">
    <name type="scientific">Longibacter salinarum</name>
    <dbReference type="NCBI Taxonomy" id="1850348"/>
    <lineage>
        <taxon>Bacteria</taxon>
        <taxon>Pseudomonadati</taxon>
        <taxon>Rhodothermota</taxon>
        <taxon>Rhodothermia</taxon>
        <taxon>Rhodothermales</taxon>
        <taxon>Salisaetaceae</taxon>
        <taxon>Longibacter</taxon>
    </lineage>
</organism>
<dbReference type="OrthoDB" id="9794147at2"/>
<evidence type="ECO:0000313" key="2">
    <source>
        <dbReference type="EMBL" id="PEN12274.1"/>
    </source>
</evidence>
<dbReference type="PANTHER" id="PTHR34406">
    <property type="entry name" value="PROTEIN YCEI"/>
    <property type="match status" value="1"/>
</dbReference>
<gene>
    <name evidence="2" type="ORF">CRI94_14670</name>
</gene>
<evidence type="ECO:0000313" key="3">
    <source>
        <dbReference type="Proteomes" id="UP000220102"/>
    </source>
</evidence>